<name>A0A1R3KG77_9ROSI</name>
<reference evidence="2" key="1">
    <citation type="submission" date="2013-09" db="EMBL/GenBank/DDBJ databases">
        <title>Corchorus olitorius genome sequencing.</title>
        <authorList>
            <person name="Alam M."/>
            <person name="Haque M.S."/>
            <person name="Islam M.S."/>
            <person name="Emdad E.M."/>
            <person name="Islam M.M."/>
            <person name="Ahmed B."/>
            <person name="Halim A."/>
            <person name="Hossen Q.M.M."/>
            <person name="Hossain M.Z."/>
            <person name="Ahmed R."/>
            <person name="Khan M.M."/>
            <person name="Islam R."/>
            <person name="Rashid M.M."/>
            <person name="Khan S.A."/>
            <person name="Rahman M.S."/>
            <person name="Alam M."/>
            <person name="Yahiya A.S."/>
            <person name="Khan M.S."/>
            <person name="Azam M.S."/>
            <person name="Haque T."/>
            <person name="Lashkar M.Z.H."/>
            <person name="Akhand A.I."/>
            <person name="Morshed G."/>
            <person name="Roy S."/>
            <person name="Uddin K.S."/>
            <person name="Rabeya T."/>
            <person name="Hossain A.S."/>
            <person name="Chowdhury A."/>
            <person name="Snigdha A.R."/>
            <person name="Mortoza M.S."/>
            <person name="Matin S.A."/>
            <person name="Hoque S.M.E."/>
            <person name="Islam M.K."/>
            <person name="Roy D.K."/>
            <person name="Haider R."/>
            <person name="Moosa M.M."/>
            <person name="Elias S.M."/>
            <person name="Hasan A.M."/>
            <person name="Jahan S."/>
            <person name="Shafiuddin M."/>
            <person name="Mahmood N."/>
            <person name="Shommy N.S."/>
        </authorList>
    </citation>
    <scope>NUCLEOTIDE SEQUENCE [LARGE SCALE GENOMIC DNA]</scope>
    <source>
        <strain evidence="2">cv. O-4</strain>
    </source>
</reference>
<comment type="caution">
    <text evidence="1">The sequence shown here is derived from an EMBL/GenBank/DDBJ whole genome shotgun (WGS) entry which is preliminary data.</text>
</comment>
<protein>
    <submittedName>
        <fullName evidence="1">Uncharacterized protein</fullName>
    </submittedName>
</protein>
<dbReference type="AlphaFoldDB" id="A0A1R3KG77"/>
<dbReference type="STRING" id="93759.A0A1R3KG77"/>
<keyword evidence="2" id="KW-1185">Reference proteome</keyword>
<dbReference type="EMBL" id="AWUE01013722">
    <property type="protein sequence ID" value="OMP06085.1"/>
    <property type="molecule type" value="Genomic_DNA"/>
</dbReference>
<accession>A0A1R3KG77</accession>
<organism evidence="1 2">
    <name type="scientific">Corchorus olitorius</name>
    <dbReference type="NCBI Taxonomy" id="93759"/>
    <lineage>
        <taxon>Eukaryota</taxon>
        <taxon>Viridiplantae</taxon>
        <taxon>Streptophyta</taxon>
        <taxon>Embryophyta</taxon>
        <taxon>Tracheophyta</taxon>
        <taxon>Spermatophyta</taxon>
        <taxon>Magnoliopsida</taxon>
        <taxon>eudicotyledons</taxon>
        <taxon>Gunneridae</taxon>
        <taxon>Pentapetalae</taxon>
        <taxon>rosids</taxon>
        <taxon>malvids</taxon>
        <taxon>Malvales</taxon>
        <taxon>Malvaceae</taxon>
        <taxon>Grewioideae</taxon>
        <taxon>Apeibeae</taxon>
        <taxon>Corchorus</taxon>
    </lineage>
</organism>
<proteinExistence type="predicted"/>
<sequence length="98" mass="11069">MPWVTNISVDDDSEGKLWVGESEHEIVEDVTATKGNEVEDYFLKETKTELEDSSILHSFLGKVDQDNNVIQGKVVVKFCSKYLHQQVLKHEAYAAGDI</sequence>
<evidence type="ECO:0000313" key="2">
    <source>
        <dbReference type="Proteomes" id="UP000187203"/>
    </source>
</evidence>
<dbReference type="Proteomes" id="UP000187203">
    <property type="component" value="Unassembled WGS sequence"/>
</dbReference>
<evidence type="ECO:0000313" key="1">
    <source>
        <dbReference type="EMBL" id="OMP06085.1"/>
    </source>
</evidence>
<dbReference type="OrthoDB" id="10264738at2759"/>
<gene>
    <name evidence="1" type="ORF">COLO4_08356</name>
</gene>